<reference evidence="1" key="2">
    <citation type="submission" date="2025-08" db="UniProtKB">
        <authorList>
            <consortium name="Ensembl"/>
        </authorList>
    </citation>
    <scope>IDENTIFICATION</scope>
</reference>
<accession>A0AC11CV56</accession>
<dbReference type="Ensembl" id="ENSOART00020051332.1">
    <property type="protein sequence ID" value="ENSOARP00020035044.1"/>
    <property type="gene ID" value="ENSOARG00020035137.1"/>
</dbReference>
<proteinExistence type="predicted"/>
<gene>
    <name evidence="1" type="primary">LST1</name>
</gene>
<reference evidence="1" key="1">
    <citation type="submission" date="2020-11" db="EMBL/GenBank/DDBJ databases">
        <authorList>
            <person name="Davenport K.M."/>
            <person name="Bickhart D.M."/>
            <person name="Smith T.P.L."/>
            <person name="Murdoch B.M."/>
            <person name="Rosen B.D."/>
        </authorList>
    </citation>
    <scope>NUCLEOTIDE SEQUENCE [LARGE SCALE GENOMIC DNA]</scope>
    <source>
        <strain evidence="1">OAR_USU_Benz2616</strain>
    </source>
</reference>
<protein>
    <submittedName>
        <fullName evidence="1">Uncharacterized protein</fullName>
    </submittedName>
</protein>
<evidence type="ECO:0000313" key="1">
    <source>
        <dbReference type="Ensembl" id="ENSOARP00020035044.1"/>
    </source>
</evidence>
<organism evidence="1">
    <name type="scientific">Ovis aries</name>
    <name type="common">Sheep</name>
    <dbReference type="NCBI Taxonomy" id="9940"/>
    <lineage>
        <taxon>Eukaryota</taxon>
        <taxon>Metazoa</taxon>
        <taxon>Chordata</taxon>
        <taxon>Craniata</taxon>
        <taxon>Vertebrata</taxon>
        <taxon>Euteleostomi</taxon>
        <taxon>Mammalia</taxon>
        <taxon>Eutheria</taxon>
        <taxon>Laurasiatheria</taxon>
        <taxon>Artiodactyla</taxon>
        <taxon>Ruminantia</taxon>
        <taxon>Pecora</taxon>
        <taxon>Bovidae</taxon>
        <taxon>Caprinae</taxon>
        <taxon>Ovis</taxon>
    </lineage>
</organism>
<sequence>MSEAATPLQGGSTTPGQLRPVCSPFIRRPQALGTSWGKMDYYYLSGGLGLGVLLLLVVVLSICLCRLHRRVRRLERSWCPLPGPQVQASKQELHYASLLRLPEREGPDVREREGNKEDPSGDYACIAKNKPT</sequence>
<name>A0AC11CV56_SHEEP</name>
<reference evidence="1" key="3">
    <citation type="submission" date="2025-09" db="UniProtKB">
        <authorList>
            <consortium name="Ensembl"/>
        </authorList>
    </citation>
    <scope>IDENTIFICATION</scope>
</reference>